<evidence type="ECO:0000313" key="4">
    <source>
        <dbReference type="Proteomes" id="UP000007575"/>
    </source>
</evidence>
<feature type="domain" description="WYL" evidence="1">
    <location>
        <begin position="118"/>
        <end position="187"/>
    </location>
</feature>
<dbReference type="Proteomes" id="UP000007575">
    <property type="component" value="Chromosome"/>
</dbReference>
<dbReference type="PROSITE" id="PS52050">
    <property type="entry name" value="WYL"/>
    <property type="match status" value="1"/>
</dbReference>
<dbReference type="HOGENOM" id="CLU_041141_4_0_0"/>
<dbReference type="AlphaFoldDB" id="H8GXH3"/>
<accession>H8GXH3</accession>
<dbReference type="InterPro" id="IPR051534">
    <property type="entry name" value="CBASS_pafABC_assoc_protein"/>
</dbReference>
<dbReference type="STRING" id="745776.DGo_CA0706"/>
<dbReference type="PANTHER" id="PTHR34580">
    <property type="match status" value="1"/>
</dbReference>
<dbReference type="Pfam" id="PF25583">
    <property type="entry name" value="WCX"/>
    <property type="match status" value="1"/>
</dbReference>
<reference evidence="3 4" key="1">
    <citation type="journal article" date="2012" name="PLoS ONE">
        <title>Genome sequence and transcriptome analysis of the radioresistant bacterium Deinococcus gobiensis: insights into the extreme environmental adaptations.</title>
        <authorList>
            <person name="Yuan M."/>
            <person name="Chen M."/>
            <person name="Zhang W."/>
            <person name="Lu W."/>
            <person name="Wang J."/>
            <person name="Yang M."/>
            <person name="Zhao P."/>
            <person name="Tang R."/>
            <person name="Li X."/>
            <person name="Hao Y."/>
            <person name="Zhou Z."/>
            <person name="Zhan Y."/>
            <person name="Yu H."/>
            <person name="Teng C."/>
            <person name="Yan Y."/>
            <person name="Ping S."/>
            <person name="Wang Y."/>
            <person name="Lin M."/>
        </authorList>
    </citation>
    <scope>NUCLEOTIDE SEQUENCE [LARGE SCALE GENOMIC DNA]</scope>
    <source>
        <strain evidence="3 4">I-0</strain>
    </source>
</reference>
<evidence type="ECO:0000259" key="2">
    <source>
        <dbReference type="Pfam" id="PF25583"/>
    </source>
</evidence>
<protein>
    <submittedName>
        <fullName evidence="3">Putative transcriptional regulator</fullName>
    </submittedName>
</protein>
<dbReference type="KEGG" id="dgo:DGo_CA0706"/>
<feature type="domain" description="WCX" evidence="2">
    <location>
        <begin position="217"/>
        <end position="300"/>
    </location>
</feature>
<dbReference type="eggNOG" id="COG2378">
    <property type="taxonomic scope" value="Bacteria"/>
</dbReference>
<sequence>MIEMLRIKDRTVEDLIALFDVPRRTVLRDLSAVDAMGLGLQWSAVYGYRLPAAAPTFRPVEALMVHAALRLLYHHASSKNREYLLALEKLISGLPPSLQEVTRRSVQDLTPQLRSDGALERVGDAWVNRRYIAFDYMEPNGLPERCELAVYFIEISRADLAPYVIGIDRQRRAAVRTFRLSRMKRVVMLEDTYEIPADFDPRLHLTDAWGVVGQPREPVTATLRFAQEAASRVLEGGFPNLTVEEIGTADHSLVVKVRASLDAAGQAPELLSWILGWGAHVEVLDPPDLRERWLQEAQAITVKFGRTIH</sequence>
<evidence type="ECO:0000259" key="1">
    <source>
        <dbReference type="Pfam" id="PF13280"/>
    </source>
</evidence>
<dbReference type="InterPro" id="IPR057727">
    <property type="entry name" value="WCX_dom"/>
</dbReference>
<name>H8GXH3_DEIGI</name>
<dbReference type="PATRIC" id="fig|745776.4.peg.723"/>
<dbReference type="InterPro" id="IPR026881">
    <property type="entry name" value="WYL_dom"/>
</dbReference>
<dbReference type="Pfam" id="PF13280">
    <property type="entry name" value="WYL"/>
    <property type="match status" value="1"/>
</dbReference>
<organism evidence="3 4">
    <name type="scientific">Deinococcus gobiensis (strain DSM 21396 / JCM 16679 / CGMCC 1.7299 / I-0)</name>
    <dbReference type="NCBI Taxonomy" id="745776"/>
    <lineage>
        <taxon>Bacteria</taxon>
        <taxon>Thermotogati</taxon>
        <taxon>Deinococcota</taxon>
        <taxon>Deinococci</taxon>
        <taxon>Deinococcales</taxon>
        <taxon>Deinococcaceae</taxon>
        <taxon>Deinococcus</taxon>
    </lineage>
</organism>
<dbReference type="EMBL" id="CP002191">
    <property type="protein sequence ID" value="AFD24633.1"/>
    <property type="molecule type" value="Genomic_DNA"/>
</dbReference>
<gene>
    <name evidence="3" type="ordered locus">DGo_CA0706</name>
</gene>
<keyword evidence="4" id="KW-1185">Reference proteome</keyword>
<proteinExistence type="predicted"/>
<evidence type="ECO:0000313" key="3">
    <source>
        <dbReference type="EMBL" id="AFD24633.1"/>
    </source>
</evidence>
<dbReference type="PANTHER" id="PTHR34580:SF1">
    <property type="entry name" value="PROTEIN PAFC"/>
    <property type="match status" value="1"/>
</dbReference>